<protein>
    <submittedName>
        <fullName evidence="1">Uncharacterized protein</fullName>
    </submittedName>
</protein>
<dbReference type="EMBL" id="VOBQ01000020">
    <property type="protein sequence ID" value="TWO68291.1"/>
    <property type="molecule type" value="Genomic_DNA"/>
</dbReference>
<keyword evidence="2" id="KW-1185">Reference proteome</keyword>
<dbReference type="RefSeq" id="WP_145895593.1">
    <property type="nucleotide sequence ID" value="NZ_VOBQ01000020.1"/>
</dbReference>
<organism evidence="1 2">
    <name type="scientific">Caenimonas sedimenti</name>
    <dbReference type="NCBI Taxonomy" id="2596921"/>
    <lineage>
        <taxon>Bacteria</taxon>
        <taxon>Pseudomonadati</taxon>
        <taxon>Pseudomonadota</taxon>
        <taxon>Betaproteobacteria</taxon>
        <taxon>Burkholderiales</taxon>
        <taxon>Comamonadaceae</taxon>
        <taxon>Caenimonas</taxon>
    </lineage>
</organism>
<proteinExistence type="predicted"/>
<dbReference type="Proteomes" id="UP000318199">
    <property type="component" value="Unassembled WGS sequence"/>
</dbReference>
<gene>
    <name evidence="1" type="ORF">FN976_23765</name>
</gene>
<sequence length="63" mass="7020">MFNISQLSSDRHARIVEGARARAHDLRRAAINDSLDAIALRLQRGWRGLAGTPPTRAPRQMEA</sequence>
<comment type="caution">
    <text evidence="1">The sequence shown here is derived from an EMBL/GenBank/DDBJ whole genome shotgun (WGS) entry which is preliminary data.</text>
</comment>
<name>A0A562ZIQ4_9BURK</name>
<accession>A0A562ZIQ4</accession>
<evidence type="ECO:0000313" key="2">
    <source>
        <dbReference type="Proteomes" id="UP000318199"/>
    </source>
</evidence>
<evidence type="ECO:0000313" key="1">
    <source>
        <dbReference type="EMBL" id="TWO68291.1"/>
    </source>
</evidence>
<reference evidence="1 2" key="1">
    <citation type="submission" date="2019-07" db="EMBL/GenBank/DDBJ databases">
        <title>Caenimonas sedimenti sp. nov., isolated from activated sludge.</title>
        <authorList>
            <person name="Xu J."/>
        </authorList>
    </citation>
    <scope>NUCLEOTIDE SEQUENCE [LARGE SCALE GENOMIC DNA]</scope>
    <source>
        <strain evidence="1 2">HX-9-20</strain>
    </source>
</reference>
<dbReference type="AlphaFoldDB" id="A0A562ZIQ4"/>